<dbReference type="Proteomes" id="UP001219349">
    <property type="component" value="Chromosome"/>
</dbReference>
<dbReference type="PANTHER" id="PTHR12192">
    <property type="entry name" value="CATION TRANSPORT PROTEIN CHAC-RELATED"/>
    <property type="match status" value="1"/>
</dbReference>
<evidence type="ECO:0000256" key="2">
    <source>
        <dbReference type="ARBA" id="ARBA00023239"/>
    </source>
</evidence>
<proteinExistence type="predicted"/>
<dbReference type="EMBL" id="CP067136">
    <property type="protein sequence ID" value="WCR07428.1"/>
    <property type="molecule type" value="Genomic_DNA"/>
</dbReference>
<evidence type="ECO:0000313" key="4">
    <source>
        <dbReference type="Proteomes" id="UP001219349"/>
    </source>
</evidence>
<dbReference type="CDD" id="cd06661">
    <property type="entry name" value="GGCT_like"/>
    <property type="match status" value="1"/>
</dbReference>
<organism evidence="3 4">
    <name type="scientific">Paracoccus fistulariae</name>
    <dbReference type="NCBI Taxonomy" id="658446"/>
    <lineage>
        <taxon>Bacteria</taxon>
        <taxon>Pseudomonadati</taxon>
        <taxon>Pseudomonadota</taxon>
        <taxon>Alphaproteobacteria</taxon>
        <taxon>Rhodobacterales</taxon>
        <taxon>Paracoccaceae</taxon>
        <taxon>Paracoccus</taxon>
    </lineage>
</organism>
<name>A0ABY7SKH3_9RHOB</name>
<dbReference type="EC" id="4.3.2.7" evidence="1"/>
<evidence type="ECO:0000256" key="1">
    <source>
        <dbReference type="ARBA" id="ARBA00012344"/>
    </source>
</evidence>
<accession>A0ABY7SKH3</accession>
<evidence type="ECO:0000313" key="3">
    <source>
        <dbReference type="EMBL" id="WCR07428.1"/>
    </source>
</evidence>
<keyword evidence="4" id="KW-1185">Reference proteome</keyword>
<dbReference type="SUPFAM" id="SSF110857">
    <property type="entry name" value="Gamma-glutamyl cyclotransferase-like"/>
    <property type="match status" value="1"/>
</dbReference>
<sequence>MSDGLPDAGRPPLRLTEDHVRRVTRHVEGPLHDPDWQILDEADLDQLSAALIADRPRPIPIFAYGSLIWNPDFAVGRRYRARALGWHRAFSIPLDRFRGSPEQPGLMLALASGGACEGLVLEIQPGTETDSMRSILARELVARELAANACWITIETDQGISEALTFYADPVGIDLADLSIDDQAQRLAFANGAAGSGSEYLLRTAQGLDAAGLYDPYIWELQERVAAAIERQGPDRA</sequence>
<dbReference type="RefSeq" id="WP_271884416.1">
    <property type="nucleotide sequence ID" value="NZ_CP067136.1"/>
</dbReference>
<protein>
    <recommendedName>
        <fullName evidence="1">glutathione-specific gamma-glutamylcyclotransferase</fullName>
        <ecNumber evidence="1">4.3.2.7</ecNumber>
    </recommendedName>
</protein>
<dbReference type="PANTHER" id="PTHR12192:SF2">
    <property type="entry name" value="GLUTATHIONE-SPECIFIC GAMMA-GLUTAMYLCYCLOTRANSFERASE 2"/>
    <property type="match status" value="1"/>
</dbReference>
<dbReference type="Pfam" id="PF04752">
    <property type="entry name" value="ChaC"/>
    <property type="match status" value="1"/>
</dbReference>
<keyword evidence="2" id="KW-0456">Lyase</keyword>
<dbReference type="InterPro" id="IPR036568">
    <property type="entry name" value="GGCT-like_sf"/>
</dbReference>
<reference evidence="3 4" key="1">
    <citation type="submission" date="2021-01" db="EMBL/GenBank/DDBJ databases">
        <title>Biogeographic distribution of Paracoccus.</title>
        <authorList>
            <person name="Hollensteiner J."/>
            <person name="Leineberger J."/>
            <person name="Brinkhoff T."/>
            <person name="Daniel R."/>
        </authorList>
    </citation>
    <scope>NUCLEOTIDE SEQUENCE [LARGE SCALE GENOMIC DNA]</scope>
    <source>
        <strain evidence="3 4">KCTC 22803</strain>
    </source>
</reference>
<gene>
    <name evidence="3" type="ORF">JHX87_00795</name>
</gene>
<dbReference type="Gene3D" id="3.10.490.10">
    <property type="entry name" value="Gamma-glutamyl cyclotransferase-like"/>
    <property type="match status" value="1"/>
</dbReference>
<dbReference type="InterPro" id="IPR013024">
    <property type="entry name" value="GGCT-like"/>
</dbReference>
<dbReference type="InterPro" id="IPR006840">
    <property type="entry name" value="ChaC"/>
</dbReference>